<evidence type="ECO:0000313" key="8">
    <source>
        <dbReference type="Proteomes" id="UP000219453"/>
    </source>
</evidence>
<sequence length="549" mass="59092">MTRIAGLASNRGRNLLHIDDLAPGGAELAVVLTNDADAPVLDAAAERGIPTEVVERDDGESRQAHEERINEALAEHDFDLVCLDGYMRILTDTFLDAQPETLNVHPSLLPSFPGMDAWGDAIEAGVDVTGCTVHVVTDATDEDGEVVESEVDGGPIVTQEPIPIYEGDDADGLADRVLYEGEFKAYPRAVQWFAEDRVEVDYENGVVHTPEDDEDLPARFLATGDQVADLRYGENPHQDAAAYADYSCEEASVLNADQLNEGAKSLSYNNYNDADAALNLVKEYDDPAAAVIKHTNPAGAAVADTLADAYRDALSTDAKSAFGGIVALNRECDAETAAEITDSFKEVVVAPGYTDDALDELFEKDNLRVLDVGHGDGRTGESDRSALDTPVEHHTEKRLAGGRLVQERDRQSLSREDLEVVTEREPTDEQFESLLFAWQTIKHVKSNAILFADGTETVGVGAGQVSRVDAVEIAKMKADSDAEGKDADGAVMASDAFFPFPDALELAAEAGIEAVIQPGGSVNDEDVIEAADEHDVAMVMTGQRCFRHD</sequence>
<accession>A0A285NTW3</accession>
<dbReference type="RefSeq" id="WP_097008894.1">
    <property type="nucleotide sequence ID" value="NZ_OBEJ01000002.1"/>
</dbReference>
<evidence type="ECO:0000256" key="3">
    <source>
        <dbReference type="ARBA" id="ARBA00022801"/>
    </source>
</evidence>
<dbReference type="GO" id="GO:0005829">
    <property type="term" value="C:cytosol"/>
    <property type="evidence" value="ECO:0007669"/>
    <property type="project" value="TreeGrafter"/>
</dbReference>
<dbReference type="SMART" id="SM00798">
    <property type="entry name" value="AICARFT_IMPCHas"/>
    <property type="match status" value="1"/>
</dbReference>
<dbReference type="Gene3D" id="3.40.140.20">
    <property type="match status" value="2"/>
</dbReference>
<keyword evidence="2" id="KW-0658">Purine biosynthesis</keyword>
<dbReference type="InterPro" id="IPR004607">
    <property type="entry name" value="GART"/>
</dbReference>
<keyword evidence="4" id="KW-0511">Multifunctional enzyme</keyword>
<keyword evidence="1 7" id="KW-0808">Transferase</keyword>
<dbReference type="InterPro" id="IPR036477">
    <property type="entry name" value="Formyl_transf_N_sf"/>
</dbReference>
<name>A0A285NTW3_NATPI</name>
<dbReference type="InterPro" id="IPR016193">
    <property type="entry name" value="Cytidine_deaminase-like"/>
</dbReference>
<dbReference type="GO" id="GO:0003937">
    <property type="term" value="F:IMP cyclohydrolase activity"/>
    <property type="evidence" value="ECO:0007669"/>
    <property type="project" value="InterPro"/>
</dbReference>
<dbReference type="Proteomes" id="UP000219453">
    <property type="component" value="Unassembled WGS sequence"/>
</dbReference>
<dbReference type="Pfam" id="PF00551">
    <property type="entry name" value="Formyl_trans_N"/>
    <property type="match status" value="1"/>
</dbReference>
<dbReference type="OrthoDB" id="52603at2157"/>
<feature type="region of interest" description="Disordered" evidence="5">
    <location>
        <begin position="374"/>
        <end position="394"/>
    </location>
</feature>
<dbReference type="InterPro" id="IPR002376">
    <property type="entry name" value="Formyl_transf_N"/>
</dbReference>
<evidence type="ECO:0000256" key="2">
    <source>
        <dbReference type="ARBA" id="ARBA00022755"/>
    </source>
</evidence>
<dbReference type="AlphaFoldDB" id="A0A285NTW3"/>
<evidence type="ECO:0000256" key="5">
    <source>
        <dbReference type="SAM" id="MobiDB-lite"/>
    </source>
</evidence>
<dbReference type="Pfam" id="PF01808">
    <property type="entry name" value="AICARFT_IMPCHas"/>
    <property type="match status" value="1"/>
</dbReference>
<dbReference type="InterPro" id="IPR024051">
    <property type="entry name" value="AICAR_Tfase_dup_dom_sf"/>
</dbReference>
<dbReference type="NCBIfam" id="NF002049">
    <property type="entry name" value="PRK00881.1"/>
    <property type="match status" value="1"/>
</dbReference>
<proteinExistence type="predicted"/>
<dbReference type="EMBL" id="OBEJ01000002">
    <property type="protein sequence ID" value="SNZ12910.1"/>
    <property type="molecule type" value="Genomic_DNA"/>
</dbReference>
<dbReference type="PANTHER" id="PTHR11692:SF0">
    <property type="entry name" value="BIFUNCTIONAL PURINE BIOSYNTHESIS PROTEIN ATIC"/>
    <property type="match status" value="1"/>
</dbReference>
<gene>
    <name evidence="7" type="ORF">SAMN06269185_1979</name>
</gene>
<keyword evidence="3 7" id="KW-0378">Hydrolase</keyword>
<keyword evidence="8" id="KW-1185">Reference proteome</keyword>
<reference evidence="7 8" key="1">
    <citation type="submission" date="2017-09" db="EMBL/GenBank/DDBJ databases">
        <authorList>
            <person name="Ehlers B."/>
            <person name="Leendertz F.H."/>
        </authorList>
    </citation>
    <scope>NUCLEOTIDE SEQUENCE [LARGE SCALE GENOMIC DNA]</scope>
    <source>
        <strain evidence="7 8">DSM 27208</strain>
    </source>
</reference>
<evidence type="ECO:0000256" key="1">
    <source>
        <dbReference type="ARBA" id="ARBA00022679"/>
    </source>
</evidence>
<evidence type="ECO:0000259" key="6">
    <source>
        <dbReference type="Pfam" id="PF00551"/>
    </source>
</evidence>
<protein>
    <submittedName>
        <fullName evidence="7">Phosphoribosylaminoimidazolecarboxamide formyltransferase / IMP cyclohydrolase</fullName>
    </submittedName>
</protein>
<organism evidence="7 8">
    <name type="scientific">Natronoarchaeum philippinense</name>
    <dbReference type="NCBI Taxonomy" id="558529"/>
    <lineage>
        <taxon>Archaea</taxon>
        <taxon>Methanobacteriati</taxon>
        <taxon>Methanobacteriota</taxon>
        <taxon>Stenosarchaea group</taxon>
        <taxon>Halobacteria</taxon>
        <taxon>Halobacteriales</taxon>
        <taxon>Natronoarchaeaceae</taxon>
    </lineage>
</organism>
<dbReference type="PANTHER" id="PTHR11692">
    <property type="entry name" value="BIFUNCTIONAL PURINE BIOSYNTHESIS PROTEIN PURH"/>
    <property type="match status" value="1"/>
</dbReference>
<dbReference type="FunFam" id="3.40.140.20:FF:000001">
    <property type="entry name" value="Bifunctional purine biosynthesis protein PurH"/>
    <property type="match status" value="1"/>
</dbReference>
<dbReference type="SUPFAM" id="SSF53328">
    <property type="entry name" value="Formyltransferase"/>
    <property type="match status" value="1"/>
</dbReference>
<feature type="domain" description="Formyl transferase N-terminal" evidence="6">
    <location>
        <begin position="3"/>
        <end position="190"/>
    </location>
</feature>
<dbReference type="GO" id="GO:0006189">
    <property type="term" value="P:'de novo' IMP biosynthetic process"/>
    <property type="evidence" value="ECO:0007669"/>
    <property type="project" value="InterPro"/>
</dbReference>
<dbReference type="GO" id="GO:0004643">
    <property type="term" value="F:phosphoribosylaminoimidazolecarboxamide formyltransferase activity"/>
    <property type="evidence" value="ECO:0007669"/>
    <property type="project" value="InterPro"/>
</dbReference>
<dbReference type="SUPFAM" id="SSF53927">
    <property type="entry name" value="Cytidine deaminase-like"/>
    <property type="match status" value="1"/>
</dbReference>
<evidence type="ECO:0000256" key="4">
    <source>
        <dbReference type="ARBA" id="ARBA00023268"/>
    </source>
</evidence>
<dbReference type="Gene3D" id="3.40.50.170">
    <property type="entry name" value="Formyl transferase, N-terminal domain"/>
    <property type="match status" value="1"/>
</dbReference>
<dbReference type="InterPro" id="IPR002695">
    <property type="entry name" value="PurH-like"/>
</dbReference>
<dbReference type="CDD" id="cd08645">
    <property type="entry name" value="FMT_core_GART"/>
    <property type="match status" value="1"/>
</dbReference>
<dbReference type="PIRSF" id="PIRSF000414">
    <property type="entry name" value="AICARFT_IMPCHas"/>
    <property type="match status" value="1"/>
</dbReference>
<dbReference type="NCBIfam" id="TIGR00639">
    <property type="entry name" value="PurN"/>
    <property type="match status" value="1"/>
</dbReference>
<evidence type="ECO:0000313" key="7">
    <source>
        <dbReference type="EMBL" id="SNZ12910.1"/>
    </source>
</evidence>
<dbReference type="GO" id="GO:0004644">
    <property type="term" value="F:phosphoribosylglycinamide formyltransferase activity"/>
    <property type="evidence" value="ECO:0007669"/>
    <property type="project" value="InterPro"/>
</dbReference>